<evidence type="ECO:0000313" key="4">
    <source>
        <dbReference type="Proteomes" id="UP000254794"/>
    </source>
</evidence>
<dbReference type="Proteomes" id="UP000254794">
    <property type="component" value="Unassembled WGS sequence"/>
</dbReference>
<evidence type="ECO:0000259" key="2">
    <source>
        <dbReference type="Pfam" id="PF12252"/>
    </source>
</evidence>
<gene>
    <name evidence="3" type="ORF">NCTC13316_00534</name>
</gene>
<evidence type="ECO:0000256" key="1">
    <source>
        <dbReference type="SAM" id="MobiDB-lite"/>
    </source>
</evidence>
<proteinExistence type="predicted"/>
<name>A0A378JJF5_9GAMM</name>
<feature type="region of interest" description="Disordered" evidence="1">
    <location>
        <begin position="310"/>
        <end position="329"/>
    </location>
</feature>
<dbReference type="RefSeq" id="WP_115330170.1">
    <property type="nucleotide sequence ID" value="NZ_CAAAHP010000004.1"/>
</dbReference>
<sequence length="361" mass="40827">MDTLVITSTSSHNNPYQATITIDPDWKKYWLKKEFHTPLYQALAANIINIPYVDIKHNFMEVDGVIIYRPNHDVGHSLRQAANTQFLLETIATVGLPEIQNALQRLTNEEREAVMLAAFLFRAGRTNERGGISDPSNAERSALIFTEIAKAVEFNAALVDNIAFSMCHYIPILDKEFTTSVPHQGYEGDKSTQINKSRLVKGVLDLSHHSDLVRCWGNIDRINKNNLENLSGLLQANYVKEFNDILLDFARASNGMTGQPYYKHNGTHNKFLPPILLRKKTVTQVGETFADLLKLMNQFLPSINTKKIEKSKQSPLEDDQHVNDASTVNPDSASHLNLRLSFFKKAKDKIIDSVAKRFNFS</sequence>
<dbReference type="OrthoDB" id="5630341at2"/>
<reference evidence="3 4" key="1">
    <citation type="submission" date="2018-06" db="EMBL/GenBank/DDBJ databases">
        <authorList>
            <consortium name="Pathogen Informatics"/>
            <person name="Doyle S."/>
        </authorList>
    </citation>
    <scope>NUCLEOTIDE SEQUENCE [LARGE SCALE GENOMIC DNA]</scope>
    <source>
        <strain evidence="3 4">NCTC13316</strain>
    </source>
</reference>
<keyword evidence="4" id="KW-1185">Reference proteome</keyword>
<dbReference type="EMBL" id="UGOD01000001">
    <property type="protein sequence ID" value="STX50453.1"/>
    <property type="molecule type" value="Genomic_DNA"/>
</dbReference>
<organism evidence="3 4">
    <name type="scientific">Legionella busanensis</name>
    <dbReference type="NCBI Taxonomy" id="190655"/>
    <lineage>
        <taxon>Bacteria</taxon>
        <taxon>Pseudomonadati</taxon>
        <taxon>Pseudomonadota</taxon>
        <taxon>Gammaproteobacteria</taxon>
        <taxon>Legionellales</taxon>
        <taxon>Legionellaceae</taxon>
        <taxon>Legionella</taxon>
    </lineage>
</organism>
<protein>
    <recommendedName>
        <fullName evidence="2">SidE PDE domain-containing protein</fullName>
    </recommendedName>
</protein>
<feature type="domain" description="SidE PDE" evidence="2">
    <location>
        <begin position="46"/>
        <end position="236"/>
    </location>
</feature>
<dbReference type="InterPro" id="IPR021014">
    <property type="entry name" value="SidE_PDE"/>
</dbReference>
<dbReference type="AlphaFoldDB" id="A0A378JJF5"/>
<dbReference type="Pfam" id="PF12252">
    <property type="entry name" value="SidE_PDE"/>
    <property type="match status" value="1"/>
</dbReference>
<evidence type="ECO:0000313" key="3">
    <source>
        <dbReference type="EMBL" id="STX50453.1"/>
    </source>
</evidence>
<accession>A0A378JJF5</accession>